<accession>A0A8R7VJB9</accession>
<reference evidence="3" key="2">
    <citation type="submission" date="2018-03" db="EMBL/GenBank/DDBJ databases">
        <title>The Triticum urartu genome reveals the dynamic nature of wheat genome evolution.</title>
        <authorList>
            <person name="Ling H."/>
            <person name="Ma B."/>
            <person name="Shi X."/>
            <person name="Liu H."/>
            <person name="Dong L."/>
            <person name="Sun H."/>
            <person name="Cao Y."/>
            <person name="Gao Q."/>
            <person name="Zheng S."/>
            <person name="Li Y."/>
            <person name="Yu Y."/>
            <person name="Du H."/>
            <person name="Qi M."/>
            <person name="Li Y."/>
            <person name="Yu H."/>
            <person name="Cui Y."/>
            <person name="Wang N."/>
            <person name="Chen C."/>
            <person name="Wu H."/>
            <person name="Zhao Y."/>
            <person name="Zhang J."/>
            <person name="Li Y."/>
            <person name="Zhou W."/>
            <person name="Zhang B."/>
            <person name="Hu W."/>
            <person name="Eijk M."/>
            <person name="Tang J."/>
            <person name="Witsenboer H."/>
            <person name="Zhao S."/>
            <person name="Li Z."/>
            <person name="Zhang A."/>
            <person name="Wang D."/>
            <person name="Liang C."/>
        </authorList>
    </citation>
    <scope>NUCLEOTIDE SEQUENCE [LARGE SCALE GENOMIC DNA]</scope>
    <source>
        <strain evidence="3">cv. G1812</strain>
    </source>
</reference>
<dbReference type="Gramene" id="TuG1812G0100001432.01.T01">
    <property type="protein sequence ID" value="TuG1812G0100001432.01.T01"/>
    <property type="gene ID" value="TuG1812G0100001432.01"/>
</dbReference>
<dbReference type="AlphaFoldDB" id="A0A8R7VJB9"/>
<feature type="region of interest" description="Disordered" evidence="1">
    <location>
        <begin position="51"/>
        <end position="74"/>
    </location>
</feature>
<proteinExistence type="predicted"/>
<protein>
    <recommendedName>
        <fullName evidence="6">Secreted protein</fullName>
    </recommendedName>
</protein>
<feature type="chain" id="PRO_5044157058" description="Secreted protein" evidence="2">
    <location>
        <begin position="16"/>
        <end position="107"/>
    </location>
</feature>
<evidence type="ECO:0008006" key="6">
    <source>
        <dbReference type="Google" id="ProtNLM"/>
    </source>
</evidence>
<dbReference type="EnsemblPlants" id="TuG1812G0100001432.01.T01">
    <property type="protein sequence ID" value="TuG1812G0100001432.01.T01"/>
    <property type="gene ID" value="TuG1812G0100001432.01"/>
</dbReference>
<evidence type="ECO:0000256" key="2">
    <source>
        <dbReference type="SAM" id="SignalP"/>
    </source>
</evidence>
<dbReference type="Gramene" id="TuG1812S0003329200.01.T01">
    <property type="protein sequence ID" value="TuG1812S0003329200.01.T01"/>
    <property type="gene ID" value="TuG1812S0003329200.01"/>
</dbReference>
<dbReference type="EnsemblPlants" id="TuG1812S0003329200.01.T01">
    <property type="protein sequence ID" value="TuG1812S0003329200.01.T01"/>
    <property type="gene ID" value="TuG1812S0003329200.01"/>
</dbReference>
<name>A0A8R7VJB9_TRIUA</name>
<dbReference type="Proteomes" id="UP000015106">
    <property type="component" value="Chromosome 1"/>
</dbReference>
<evidence type="ECO:0000313" key="3">
    <source>
        <dbReference type="EnsemblPlants" id="TuG1812G0100001432.01.T01"/>
    </source>
</evidence>
<evidence type="ECO:0000256" key="1">
    <source>
        <dbReference type="SAM" id="MobiDB-lite"/>
    </source>
</evidence>
<organism evidence="4 5">
    <name type="scientific">Triticum urartu</name>
    <name type="common">Red wild einkorn</name>
    <name type="synonym">Crithodium urartu</name>
    <dbReference type="NCBI Taxonomy" id="4572"/>
    <lineage>
        <taxon>Eukaryota</taxon>
        <taxon>Viridiplantae</taxon>
        <taxon>Streptophyta</taxon>
        <taxon>Embryophyta</taxon>
        <taxon>Tracheophyta</taxon>
        <taxon>Spermatophyta</taxon>
        <taxon>Magnoliopsida</taxon>
        <taxon>Liliopsida</taxon>
        <taxon>Poales</taxon>
        <taxon>Poaceae</taxon>
        <taxon>BOP clade</taxon>
        <taxon>Pooideae</taxon>
        <taxon>Triticodae</taxon>
        <taxon>Triticeae</taxon>
        <taxon>Triticinae</taxon>
        <taxon>Triticum</taxon>
    </lineage>
</organism>
<evidence type="ECO:0000313" key="4">
    <source>
        <dbReference type="EnsemblPlants" id="TuG1812S0003329200.01.T01"/>
    </source>
</evidence>
<keyword evidence="2" id="KW-0732">Signal</keyword>
<evidence type="ECO:0000313" key="5">
    <source>
        <dbReference type="Proteomes" id="UP000015106"/>
    </source>
</evidence>
<feature type="signal peptide" evidence="2">
    <location>
        <begin position="1"/>
        <end position="15"/>
    </location>
</feature>
<sequence length="107" mass="11904">MFFIVFLVVYGRVVGMERPRVEACCGLATSVSFHLCNVLQLCNITTCCTPVDSSQEQDDETRLVPREAESSTPNRLRRRSCGEWTHKAWLRGFGGAVGCGLQPHRTG</sequence>
<keyword evidence="5" id="KW-1185">Reference proteome</keyword>
<feature type="compositionally biased region" description="Basic and acidic residues" evidence="1">
    <location>
        <begin position="60"/>
        <end position="69"/>
    </location>
</feature>
<reference evidence="5" key="1">
    <citation type="journal article" date="2013" name="Nature">
        <title>Draft genome of the wheat A-genome progenitor Triticum urartu.</title>
        <authorList>
            <person name="Ling H.Q."/>
            <person name="Zhao S."/>
            <person name="Liu D."/>
            <person name="Wang J."/>
            <person name="Sun H."/>
            <person name="Zhang C."/>
            <person name="Fan H."/>
            <person name="Li D."/>
            <person name="Dong L."/>
            <person name="Tao Y."/>
            <person name="Gao C."/>
            <person name="Wu H."/>
            <person name="Li Y."/>
            <person name="Cui Y."/>
            <person name="Guo X."/>
            <person name="Zheng S."/>
            <person name="Wang B."/>
            <person name="Yu K."/>
            <person name="Liang Q."/>
            <person name="Yang W."/>
            <person name="Lou X."/>
            <person name="Chen J."/>
            <person name="Feng M."/>
            <person name="Jian J."/>
            <person name="Zhang X."/>
            <person name="Luo G."/>
            <person name="Jiang Y."/>
            <person name="Liu J."/>
            <person name="Wang Z."/>
            <person name="Sha Y."/>
            <person name="Zhang B."/>
            <person name="Wu H."/>
            <person name="Tang D."/>
            <person name="Shen Q."/>
            <person name="Xue P."/>
            <person name="Zou S."/>
            <person name="Wang X."/>
            <person name="Liu X."/>
            <person name="Wang F."/>
            <person name="Yang Y."/>
            <person name="An X."/>
            <person name="Dong Z."/>
            <person name="Zhang K."/>
            <person name="Zhang X."/>
            <person name="Luo M.C."/>
            <person name="Dvorak J."/>
            <person name="Tong Y."/>
            <person name="Wang J."/>
            <person name="Yang H."/>
            <person name="Li Z."/>
            <person name="Wang D."/>
            <person name="Zhang A."/>
            <person name="Wang J."/>
        </authorList>
    </citation>
    <scope>NUCLEOTIDE SEQUENCE</scope>
    <source>
        <strain evidence="5">cv. G1812</strain>
    </source>
</reference>
<reference evidence="4" key="3">
    <citation type="submission" date="2022-06" db="UniProtKB">
        <authorList>
            <consortium name="EnsemblPlants"/>
        </authorList>
    </citation>
    <scope>IDENTIFICATION</scope>
</reference>